<dbReference type="PROSITE" id="PS50923">
    <property type="entry name" value="SUSHI"/>
    <property type="match status" value="1"/>
</dbReference>
<comment type="similarity">
    <text evidence="8">Belongs to the peroxidase family. XPO subfamily.</text>
</comment>
<keyword evidence="10" id="KW-0768">Sushi</keyword>
<dbReference type="GO" id="GO:0020037">
    <property type="term" value="F:heme binding"/>
    <property type="evidence" value="ECO:0007669"/>
    <property type="project" value="InterPro"/>
</dbReference>
<keyword evidence="6 9" id="KW-0408">Iron</keyword>
<dbReference type="Proteomes" id="UP000287033">
    <property type="component" value="Unassembled WGS sequence"/>
</dbReference>
<evidence type="ECO:0000259" key="12">
    <source>
        <dbReference type="PROSITE" id="PS50923"/>
    </source>
</evidence>
<keyword evidence="3 9" id="KW-0479">Metal-binding</keyword>
<dbReference type="Pfam" id="PF03098">
    <property type="entry name" value="An_peroxidase"/>
    <property type="match status" value="1"/>
</dbReference>
<dbReference type="GO" id="GO:0004601">
    <property type="term" value="F:peroxidase activity"/>
    <property type="evidence" value="ECO:0007669"/>
    <property type="project" value="InterPro"/>
</dbReference>
<evidence type="ECO:0000313" key="14">
    <source>
        <dbReference type="Proteomes" id="UP000287033"/>
    </source>
</evidence>
<gene>
    <name evidence="13" type="ORF">chiPu_0004680</name>
</gene>
<dbReference type="STRING" id="137246.A0A401S788"/>
<dbReference type="AlphaFoldDB" id="A0A401S788"/>
<feature type="disulfide bond" evidence="10">
    <location>
        <begin position="764"/>
        <end position="791"/>
    </location>
</feature>
<dbReference type="Pfam" id="PF00084">
    <property type="entry name" value="Sushi"/>
    <property type="match status" value="1"/>
</dbReference>
<keyword evidence="2 9" id="KW-0349">Heme</keyword>
<keyword evidence="14" id="KW-1185">Reference proteome</keyword>
<evidence type="ECO:0000256" key="4">
    <source>
        <dbReference type="ARBA" id="ARBA00022729"/>
    </source>
</evidence>
<dbReference type="InterPro" id="IPR010255">
    <property type="entry name" value="Haem_peroxidase_sf"/>
</dbReference>
<dbReference type="SUPFAM" id="SSF57535">
    <property type="entry name" value="Complement control module/SCR domain"/>
    <property type="match status" value="1"/>
</dbReference>
<dbReference type="Gene3D" id="2.10.70.10">
    <property type="entry name" value="Complement Module, domain 1"/>
    <property type="match status" value="1"/>
</dbReference>
<protein>
    <recommendedName>
        <fullName evidence="12">Sushi domain-containing protein</fullName>
    </recommendedName>
</protein>
<feature type="signal peptide" evidence="11">
    <location>
        <begin position="1"/>
        <end position="32"/>
    </location>
</feature>
<dbReference type="GO" id="GO:0005615">
    <property type="term" value="C:extracellular space"/>
    <property type="evidence" value="ECO:0007669"/>
    <property type="project" value="TreeGrafter"/>
</dbReference>
<dbReference type="GO" id="GO:0046872">
    <property type="term" value="F:metal ion binding"/>
    <property type="evidence" value="ECO:0007669"/>
    <property type="project" value="UniProtKB-KW"/>
</dbReference>
<evidence type="ECO:0000256" key="10">
    <source>
        <dbReference type="PROSITE-ProRule" id="PRU00302"/>
    </source>
</evidence>
<accession>A0A401S788</accession>
<comment type="cofactor">
    <cofactor evidence="1">
        <name>heme b</name>
        <dbReference type="ChEBI" id="CHEBI:60344"/>
    </cofactor>
</comment>
<comment type="caution">
    <text evidence="13">The sequence shown here is derived from an EMBL/GenBank/DDBJ whole genome shotgun (WGS) entry which is preliminary data.</text>
</comment>
<evidence type="ECO:0000256" key="6">
    <source>
        <dbReference type="ARBA" id="ARBA00023004"/>
    </source>
</evidence>
<dbReference type="InterPro" id="IPR000436">
    <property type="entry name" value="Sushi_SCR_CCP_dom"/>
</dbReference>
<feature type="domain" description="Sushi" evidence="12">
    <location>
        <begin position="740"/>
        <end position="793"/>
    </location>
</feature>
<evidence type="ECO:0000256" key="11">
    <source>
        <dbReference type="SAM" id="SignalP"/>
    </source>
</evidence>
<name>A0A401S788_CHIPU</name>
<dbReference type="OrthoDB" id="823504at2759"/>
<dbReference type="OMA" id="EFSHMVT"/>
<evidence type="ECO:0000256" key="7">
    <source>
        <dbReference type="ARBA" id="ARBA00023157"/>
    </source>
</evidence>
<dbReference type="GO" id="GO:0006979">
    <property type="term" value="P:response to oxidative stress"/>
    <property type="evidence" value="ECO:0007669"/>
    <property type="project" value="InterPro"/>
</dbReference>
<evidence type="ECO:0000256" key="8">
    <source>
        <dbReference type="ARBA" id="ARBA00061342"/>
    </source>
</evidence>
<evidence type="ECO:0000256" key="1">
    <source>
        <dbReference type="ARBA" id="ARBA00001970"/>
    </source>
</evidence>
<evidence type="ECO:0000256" key="9">
    <source>
        <dbReference type="PIRSR" id="PIRSR619791-2"/>
    </source>
</evidence>
<dbReference type="CDD" id="cd00033">
    <property type="entry name" value="CCP"/>
    <property type="match status" value="1"/>
</dbReference>
<dbReference type="SUPFAM" id="SSF48113">
    <property type="entry name" value="Heme-dependent peroxidases"/>
    <property type="match status" value="1"/>
</dbReference>
<dbReference type="PANTHER" id="PTHR11475:SF63">
    <property type="entry name" value="EOSINOPHIL PEROXIDASE"/>
    <property type="match status" value="1"/>
</dbReference>
<dbReference type="InterPro" id="IPR037120">
    <property type="entry name" value="Haem_peroxidase_sf_animal"/>
</dbReference>
<proteinExistence type="inferred from homology"/>
<dbReference type="PROSITE" id="PS50292">
    <property type="entry name" value="PEROXIDASE_3"/>
    <property type="match status" value="1"/>
</dbReference>
<organism evidence="13 14">
    <name type="scientific">Chiloscyllium punctatum</name>
    <name type="common">Brownbanded bambooshark</name>
    <name type="synonym">Hemiscyllium punctatum</name>
    <dbReference type="NCBI Taxonomy" id="137246"/>
    <lineage>
        <taxon>Eukaryota</taxon>
        <taxon>Metazoa</taxon>
        <taxon>Chordata</taxon>
        <taxon>Craniata</taxon>
        <taxon>Vertebrata</taxon>
        <taxon>Chondrichthyes</taxon>
        <taxon>Elasmobranchii</taxon>
        <taxon>Galeomorphii</taxon>
        <taxon>Galeoidea</taxon>
        <taxon>Orectolobiformes</taxon>
        <taxon>Hemiscylliidae</taxon>
        <taxon>Chiloscyllium</taxon>
    </lineage>
</organism>
<keyword evidence="4 11" id="KW-0732">Signal</keyword>
<feature type="binding site" description="axial binding residue" evidence="9">
    <location>
        <position position="495"/>
    </location>
    <ligand>
        <name>heme b</name>
        <dbReference type="ChEBI" id="CHEBI:60344"/>
    </ligand>
    <ligandPart>
        <name>Fe</name>
        <dbReference type="ChEBI" id="CHEBI:18248"/>
    </ligandPart>
</feature>
<evidence type="ECO:0000256" key="5">
    <source>
        <dbReference type="ARBA" id="ARBA00023002"/>
    </source>
</evidence>
<evidence type="ECO:0000313" key="13">
    <source>
        <dbReference type="EMBL" id="GCC26265.1"/>
    </source>
</evidence>
<keyword evidence="7 10" id="KW-1015">Disulfide bond</keyword>
<dbReference type="Gene3D" id="1.10.640.10">
    <property type="entry name" value="Haem peroxidase domain superfamily, animal type"/>
    <property type="match status" value="1"/>
</dbReference>
<dbReference type="PRINTS" id="PR00457">
    <property type="entry name" value="ANPEROXIDASE"/>
</dbReference>
<dbReference type="PANTHER" id="PTHR11475">
    <property type="entry name" value="OXIDASE/PEROXIDASE"/>
    <property type="match status" value="1"/>
</dbReference>
<comment type="caution">
    <text evidence="10">Lacks conserved residue(s) required for the propagation of feature annotation.</text>
</comment>
<dbReference type="EMBL" id="BEZZ01000116">
    <property type="protein sequence ID" value="GCC26265.1"/>
    <property type="molecule type" value="Genomic_DNA"/>
</dbReference>
<keyword evidence="5" id="KW-0560">Oxidoreductase</keyword>
<dbReference type="FunFam" id="1.10.640.10:FF:000001">
    <property type="entry name" value="Peroxidasin homolog"/>
    <property type="match status" value="1"/>
</dbReference>
<evidence type="ECO:0000256" key="2">
    <source>
        <dbReference type="ARBA" id="ARBA00022617"/>
    </source>
</evidence>
<sequence>MSTDSRIFAKRMASLWCLSMVFPGFLMSWTSGVHTDPEKTLVSQFVSSSVEEAVKLVDKAYKRTRDGHKLKIAKRTFTSADLLAYFKQPRAETRMAVRSAEYLENALTLIQSNVYKRSLNATDLLTQADVDIILRNTGCSASFLPIECEDNCWSNRYRTITSNCNNRKNPYLGAANNALARWLPAEYEDGFSLPKGWTGKKLYSRFRLPLVRTVSNHILQMANQIVPLDQEHSHFFVQWGQWLDHDLDLVPQSGSTETFNNGVSCDKTCAKRSPCFPIKIPLDDSRFNKSTGCMPFFRSAPTCNTGYLGSLSGHVNVREQLSAVTSFIDASMVYGSGKSIANQLRNNTNDLGLLAINQVYSDNGLEYLPFSSKHSESPCAKNPNGTGVPCFLAGDGRVNEHLGILSFHVLFLREHNRLARELKKLNPHWSGETIYQEARKIMGAFQQIITYRDYIPRLIGSDAMQKYLPPYRGYNESIDPRIANVFATACFRYGHVTIQPIVHRFNESYEEHPLYPNLLLHNSFFSSWRIVDQGGIDPVLRGLLANPAKRQEQDRMIVDELRQHLFELTSRLPLDLASLNLQRSRDHGLPGYNAWRRFCGLSEPRNLAELTAVLRNGNLAKNLFRLYRTPENIEPWLGGVSEPAVNGGKLGPLFSCLAGQQFKNLRDGDRFWWENEKTFTTSQQQALQRVSLSRIICDNTWIKDLPQDAFTFRPYPEGFVKCAQIPQVDLSAWKENMEVTSCSSVPAVEHAHFSVCQSSVRYSCGPGFRLVGDDTITCLSNGQWDLEPPSCIDMAMN</sequence>
<dbReference type="InterPro" id="IPR019791">
    <property type="entry name" value="Haem_peroxidase_animal"/>
</dbReference>
<dbReference type="SMART" id="SM00032">
    <property type="entry name" value="CCP"/>
    <property type="match status" value="1"/>
</dbReference>
<evidence type="ECO:0000256" key="3">
    <source>
        <dbReference type="ARBA" id="ARBA00022723"/>
    </source>
</evidence>
<reference evidence="13 14" key="1">
    <citation type="journal article" date="2018" name="Nat. Ecol. Evol.">
        <title>Shark genomes provide insights into elasmobranch evolution and the origin of vertebrates.</title>
        <authorList>
            <person name="Hara Y"/>
            <person name="Yamaguchi K"/>
            <person name="Onimaru K"/>
            <person name="Kadota M"/>
            <person name="Koyanagi M"/>
            <person name="Keeley SD"/>
            <person name="Tatsumi K"/>
            <person name="Tanaka K"/>
            <person name="Motone F"/>
            <person name="Kageyama Y"/>
            <person name="Nozu R"/>
            <person name="Adachi N"/>
            <person name="Nishimura O"/>
            <person name="Nakagawa R"/>
            <person name="Tanegashima C"/>
            <person name="Kiyatake I"/>
            <person name="Matsumoto R"/>
            <person name="Murakumo K"/>
            <person name="Nishida K"/>
            <person name="Terakita A"/>
            <person name="Kuratani S"/>
            <person name="Sato K"/>
            <person name="Hyodo S Kuraku.S."/>
        </authorList>
    </citation>
    <scope>NUCLEOTIDE SEQUENCE [LARGE SCALE GENOMIC DNA]</scope>
</reference>
<feature type="chain" id="PRO_5019508829" description="Sushi domain-containing protein" evidence="11">
    <location>
        <begin position="33"/>
        <end position="797"/>
    </location>
</feature>
<dbReference type="InterPro" id="IPR035976">
    <property type="entry name" value="Sushi/SCR/CCP_sf"/>
</dbReference>